<proteinExistence type="predicted"/>
<organism evidence="2 3">
    <name type="scientific">Phascolarctos cinereus</name>
    <name type="common">Koala</name>
    <dbReference type="NCBI Taxonomy" id="38626"/>
    <lineage>
        <taxon>Eukaryota</taxon>
        <taxon>Metazoa</taxon>
        <taxon>Chordata</taxon>
        <taxon>Craniata</taxon>
        <taxon>Vertebrata</taxon>
        <taxon>Euteleostomi</taxon>
        <taxon>Mammalia</taxon>
        <taxon>Metatheria</taxon>
        <taxon>Diprotodontia</taxon>
        <taxon>Phascolarctidae</taxon>
        <taxon>Phascolarctos</taxon>
    </lineage>
</organism>
<dbReference type="Proteomes" id="UP000515140">
    <property type="component" value="Unplaced"/>
</dbReference>
<dbReference type="InParanoid" id="A0A6P5IXF6"/>
<feature type="region of interest" description="Disordered" evidence="1">
    <location>
        <begin position="83"/>
        <end position="107"/>
    </location>
</feature>
<gene>
    <name evidence="3" type="primary">LOC110195309</name>
</gene>
<evidence type="ECO:0000313" key="3">
    <source>
        <dbReference type="RefSeq" id="XP_020823661.1"/>
    </source>
</evidence>
<reference evidence="3" key="1">
    <citation type="submission" date="2025-08" db="UniProtKB">
        <authorList>
            <consortium name="RefSeq"/>
        </authorList>
    </citation>
    <scope>IDENTIFICATION</scope>
    <source>
        <tissue evidence="3">Spleen</tissue>
    </source>
</reference>
<accession>A0A6P5IXF6</accession>
<sequence length="200" mass="21772">MGKGRGVQRLRLRQRGLGGGCPPLFWLTLRLIESPARSHPRQPAPARTRGAATATAEAATVTHHRHRGSSRATVAAAVTAAAWGPGPSSARPGQRAASSPPWEGARRSSGKLLPGSLFLCTENYCLENFSLARSVHHIQKPSHVEKEKEEKTENIFTSRSCAATLKGWDKLKRQQEPLKLLEHVGGLLTRNRGRSKKGQL</sequence>
<protein>
    <submittedName>
        <fullName evidence="3">Uncharacterized protein LOC110195309</fullName>
    </submittedName>
</protein>
<dbReference type="KEGG" id="pcw:110195309"/>
<evidence type="ECO:0000313" key="2">
    <source>
        <dbReference type="Proteomes" id="UP000515140"/>
    </source>
</evidence>
<dbReference type="RefSeq" id="XP_020823661.1">
    <property type="nucleotide sequence ID" value="XM_020968002.1"/>
</dbReference>
<evidence type="ECO:0000256" key="1">
    <source>
        <dbReference type="SAM" id="MobiDB-lite"/>
    </source>
</evidence>
<name>A0A6P5IXF6_PHACI</name>
<keyword evidence="2" id="KW-1185">Reference proteome</keyword>
<dbReference type="GeneID" id="110195309"/>
<dbReference type="AlphaFoldDB" id="A0A6P5IXF6"/>